<proteinExistence type="predicted"/>
<comment type="caution">
    <text evidence="1">The sequence shown here is derived from an EMBL/GenBank/DDBJ whole genome shotgun (WGS) entry which is preliminary data.</text>
</comment>
<keyword evidence="2" id="KW-1185">Reference proteome</keyword>
<dbReference type="AlphaFoldDB" id="A0A3D8PZC8"/>
<reference evidence="2" key="1">
    <citation type="submission" date="2017-11" db="EMBL/GenBank/DDBJ databases">
        <authorList>
            <person name="Zhu W."/>
        </authorList>
    </citation>
    <scope>NUCLEOTIDE SEQUENCE [LARGE SCALE GENOMIC DNA]</scope>
    <source>
        <strain evidence="2">CAU 1183</strain>
    </source>
</reference>
<protein>
    <submittedName>
        <fullName evidence="1">Uncharacterized protein</fullName>
    </submittedName>
</protein>
<name>A0A3D8PZC8_9BACI</name>
<sequence>MDTIEQLLVQFFYGEFTLELGACLKKGFWGQTPTTQFERATDLPPSGFSSFCRIEWIKRGTGQRYGYIIYH</sequence>
<evidence type="ECO:0000313" key="1">
    <source>
        <dbReference type="EMBL" id="RDW21384.1"/>
    </source>
</evidence>
<organism evidence="1 2">
    <name type="scientific">Oceanobacillus arenosus</name>
    <dbReference type="NCBI Taxonomy" id="1229153"/>
    <lineage>
        <taxon>Bacteria</taxon>
        <taxon>Bacillati</taxon>
        <taxon>Bacillota</taxon>
        <taxon>Bacilli</taxon>
        <taxon>Bacillales</taxon>
        <taxon>Bacillaceae</taxon>
        <taxon>Oceanobacillus</taxon>
    </lineage>
</organism>
<accession>A0A3D8PZC8</accession>
<dbReference type="Proteomes" id="UP000257143">
    <property type="component" value="Unassembled WGS sequence"/>
</dbReference>
<evidence type="ECO:0000313" key="2">
    <source>
        <dbReference type="Proteomes" id="UP000257143"/>
    </source>
</evidence>
<dbReference type="EMBL" id="PIOC01000003">
    <property type="protein sequence ID" value="RDW21384.1"/>
    <property type="molecule type" value="Genomic_DNA"/>
</dbReference>
<gene>
    <name evidence="1" type="ORF">CWR48_02985</name>
</gene>